<reference evidence="2" key="1">
    <citation type="journal article" date="2023" name="Plant J.">
        <title>Genome sequences and population genomics provide insights into the demographic history, inbreeding, and mutation load of two 'living fossil' tree species of Dipteronia.</title>
        <authorList>
            <person name="Feng Y."/>
            <person name="Comes H.P."/>
            <person name="Chen J."/>
            <person name="Zhu S."/>
            <person name="Lu R."/>
            <person name="Zhang X."/>
            <person name="Li P."/>
            <person name="Qiu J."/>
            <person name="Olsen K.M."/>
            <person name="Qiu Y."/>
        </authorList>
    </citation>
    <scope>NUCLEOTIDE SEQUENCE</scope>
    <source>
        <strain evidence="2">KIB01</strain>
    </source>
</reference>
<proteinExistence type="predicted"/>
<evidence type="ECO:0000256" key="1">
    <source>
        <dbReference type="SAM" id="MobiDB-lite"/>
    </source>
</evidence>
<sequence length="139" mass="15677">MTSFTAASAAASHHHHHHRTLPSSSPPPPLSNFNIAPTAHHSQINIPRQHSLKRPRLDLSTRKIFAVLQSAPSIPTLRHQQRFPAHIFVTSAFKVSSFTRMKASITEQFPEEADQNYADFDSKVLSHQPKILLLDCRMQ</sequence>
<gene>
    <name evidence="2" type="ORF">Ddye_027871</name>
</gene>
<evidence type="ECO:0000313" key="3">
    <source>
        <dbReference type="Proteomes" id="UP001280121"/>
    </source>
</evidence>
<dbReference type="Proteomes" id="UP001280121">
    <property type="component" value="Unassembled WGS sequence"/>
</dbReference>
<name>A0AAD9TQ52_9ROSI</name>
<accession>A0AAD9TQ52</accession>
<feature type="compositionally biased region" description="Low complexity" evidence="1">
    <location>
        <begin position="1"/>
        <end position="11"/>
    </location>
</feature>
<protein>
    <submittedName>
        <fullName evidence="2">Uncharacterized protein</fullName>
    </submittedName>
</protein>
<comment type="caution">
    <text evidence="2">The sequence shown here is derived from an EMBL/GenBank/DDBJ whole genome shotgun (WGS) entry which is preliminary data.</text>
</comment>
<feature type="region of interest" description="Disordered" evidence="1">
    <location>
        <begin position="1"/>
        <end position="36"/>
    </location>
</feature>
<evidence type="ECO:0000313" key="2">
    <source>
        <dbReference type="EMBL" id="KAK2640076.1"/>
    </source>
</evidence>
<organism evidence="2 3">
    <name type="scientific">Dipteronia dyeriana</name>
    <dbReference type="NCBI Taxonomy" id="168575"/>
    <lineage>
        <taxon>Eukaryota</taxon>
        <taxon>Viridiplantae</taxon>
        <taxon>Streptophyta</taxon>
        <taxon>Embryophyta</taxon>
        <taxon>Tracheophyta</taxon>
        <taxon>Spermatophyta</taxon>
        <taxon>Magnoliopsida</taxon>
        <taxon>eudicotyledons</taxon>
        <taxon>Gunneridae</taxon>
        <taxon>Pentapetalae</taxon>
        <taxon>rosids</taxon>
        <taxon>malvids</taxon>
        <taxon>Sapindales</taxon>
        <taxon>Sapindaceae</taxon>
        <taxon>Hippocastanoideae</taxon>
        <taxon>Acereae</taxon>
        <taxon>Dipteronia</taxon>
    </lineage>
</organism>
<keyword evidence="3" id="KW-1185">Reference proteome</keyword>
<dbReference type="EMBL" id="JANJYI010000008">
    <property type="protein sequence ID" value="KAK2640076.1"/>
    <property type="molecule type" value="Genomic_DNA"/>
</dbReference>
<dbReference type="AlphaFoldDB" id="A0AAD9TQ52"/>